<dbReference type="AlphaFoldDB" id="E3R0S4"/>
<dbReference type="GeneID" id="24417211"/>
<feature type="signal peptide" evidence="1">
    <location>
        <begin position="1"/>
        <end position="20"/>
    </location>
</feature>
<dbReference type="HOGENOM" id="CLU_3124940_0_0_1"/>
<evidence type="ECO:0000313" key="3">
    <source>
        <dbReference type="Proteomes" id="UP000008782"/>
    </source>
</evidence>
<organism evidence="3">
    <name type="scientific">Colletotrichum graminicola (strain M1.001 / M2 / FGSC 10212)</name>
    <name type="common">Maize anthracnose fungus</name>
    <name type="synonym">Glomerella graminicola</name>
    <dbReference type="NCBI Taxonomy" id="645133"/>
    <lineage>
        <taxon>Eukaryota</taxon>
        <taxon>Fungi</taxon>
        <taxon>Dikarya</taxon>
        <taxon>Ascomycota</taxon>
        <taxon>Pezizomycotina</taxon>
        <taxon>Sordariomycetes</taxon>
        <taxon>Hypocreomycetidae</taxon>
        <taxon>Glomerellales</taxon>
        <taxon>Glomerellaceae</taxon>
        <taxon>Colletotrichum</taxon>
        <taxon>Colletotrichum graminicola species complex</taxon>
    </lineage>
</organism>
<accession>E3R0S4</accession>
<feature type="chain" id="PRO_5003181062" evidence="1">
    <location>
        <begin position="21"/>
        <end position="50"/>
    </location>
</feature>
<evidence type="ECO:0000313" key="2">
    <source>
        <dbReference type="EMBL" id="EFQ36712.1"/>
    </source>
</evidence>
<dbReference type="VEuPathDB" id="FungiDB:GLRG_11848"/>
<keyword evidence="3" id="KW-1185">Reference proteome</keyword>
<dbReference type="RefSeq" id="XP_008100732.1">
    <property type="nucleotide sequence ID" value="XM_008102541.1"/>
</dbReference>
<proteinExistence type="predicted"/>
<evidence type="ECO:0000256" key="1">
    <source>
        <dbReference type="SAM" id="SignalP"/>
    </source>
</evidence>
<dbReference type="EMBL" id="GG697481">
    <property type="protein sequence ID" value="EFQ36712.1"/>
    <property type="molecule type" value="Genomic_DNA"/>
</dbReference>
<keyword evidence="1" id="KW-0732">Signal</keyword>
<dbReference type="Proteomes" id="UP000008782">
    <property type="component" value="Unassembled WGS sequence"/>
</dbReference>
<sequence>MLFKTYLFVLSLLAVELVTARICIQTGVALEPVKRSTAYALTLGLAKAEP</sequence>
<protein>
    <submittedName>
        <fullName evidence="2">Uncharacterized protein</fullName>
    </submittedName>
</protein>
<gene>
    <name evidence="2" type="ORF">GLRG_11848</name>
</gene>
<reference evidence="3" key="1">
    <citation type="journal article" date="2012" name="Nat. Genet.">
        <title>Lifestyle transitions in plant pathogenic Colletotrichum fungi deciphered by genome and transcriptome analyses.</title>
        <authorList>
            <person name="O'Connell R.J."/>
            <person name="Thon M.R."/>
            <person name="Hacquard S."/>
            <person name="Amyotte S.G."/>
            <person name="Kleemann J."/>
            <person name="Torres M.F."/>
            <person name="Damm U."/>
            <person name="Buiate E.A."/>
            <person name="Epstein L."/>
            <person name="Alkan N."/>
            <person name="Altmueller J."/>
            <person name="Alvarado-Balderrama L."/>
            <person name="Bauser C.A."/>
            <person name="Becker C."/>
            <person name="Birren B.W."/>
            <person name="Chen Z."/>
            <person name="Choi J."/>
            <person name="Crouch J.A."/>
            <person name="Duvick J.P."/>
            <person name="Farman M.A."/>
            <person name="Gan P."/>
            <person name="Heiman D."/>
            <person name="Henrissat B."/>
            <person name="Howard R.J."/>
            <person name="Kabbage M."/>
            <person name="Koch C."/>
            <person name="Kracher B."/>
            <person name="Kubo Y."/>
            <person name="Law A.D."/>
            <person name="Lebrun M.-H."/>
            <person name="Lee Y.-H."/>
            <person name="Miyara I."/>
            <person name="Moore N."/>
            <person name="Neumann U."/>
            <person name="Nordstroem K."/>
            <person name="Panaccione D.G."/>
            <person name="Panstruga R."/>
            <person name="Place M."/>
            <person name="Proctor R.H."/>
            <person name="Prusky D."/>
            <person name="Rech G."/>
            <person name="Reinhardt R."/>
            <person name="Rollins J.A."/>
            <person name="Rounsley S."/>
            <person name="Schardl C.L."/>
            <person name="Schwartz D.C."/>
            <person name="Shenoy N."/>
            <person name="Shirasu K."/>
            <person name="Sikhakolli U.R."/>
            <person name="Stueber K."/>
            <person name="Sukno S.A."/>
            <person name="Sweigard J.A."/>
            <person name="Takano Y."/>
            <person name="Takahara H."/>
            <person name="Trail F."/>
            <person name="van der Does H.C."/>
            <person name="Voll L.M."/>
            <person name="Will I."/>
            <person name="Young S."/>
            <person name="Zeng Q."/>
            <person name="Zhang J."/>
            <person name="Zhou S."/>
            <person name="Dickman M.B."/>
            <person name="Schulze-Lefert P."/>
            <person name="Ver Loren van Themaat E."/>
            <person name="Ma L.-J."/>
            <person name="Vaillancourt L.J."/>
        </authorList>
    </citation>
    <scope>NUCLEOTIDE SEQUENCE [LARGE SCALE GENOMIC DNA]</scope>
    <source>
        <strain evidence="3">M1.001 / M2 / FGSC 10212</strain>
    </source>
</reference>
<name>E3R0S4_COLGM</name>